<name>A0A915E7V3_9BILA</name>
<keyword evidence="1" id="KW-0732">Signal</keyword>
<accession>A0A915E7V3</accession>
<evidence type="ECO:0000313" key="3">
    <source>
        <dbReference type="WBParaSite" id="jg3272"/>
    </source>
</evidence>
<keyword evidence="2" id="KW-1185">Reference proteome</keyword>
<dbReference type="Proteomes" id="UP000887574">
    <property type="component" value="Unplaced"/>
</dbReference>
<proteinExistence type="predicted"/>
<dbReference type="WBParaSite" id="jg3272">
    <property type="protein sequence ID" value="jg3272"/>
    <property type="gene ID" value="jg3272"/>
</dbReference>
<feature type="signal peptide" evidence="1">
    <location>
        <begin position="1"/>
        <end position="24"/>
    </location>
</feature>
<evidence type="ECO:0000256" key="1">
    <source>
        <dbReference type="SAM" id="SignalP"/>
    </source>
</evidence>
<protein>
    <submittedName>
        <fullName evidence="3">Uncharacterized protein</fullName>
    </submittedName>
</protein>
<feature type="chain" id="PRO_5037448045" evidence="1">
    <location>
        <begin position="25"/>
        <end position="117"/>
    </location>
</feature>
<organism evidence="2 3">
    <name type="scientific">Ditylenchus dipsaci</name>
    <dbReference type="NCBI Taxonomy" id="166011"/>
    <lineage>
        <taxon>Eukaryota</taxon>
        <taxon>Metazoa</taxon>
        <taxon>Ecdysozoa</taxon>
        <taxon>Nematoda</taxon>
        <taxon>Chromadorea</taxon>
        <taxon>Rhabditida</taxon>
        <taxon>Tylenchina</taxon>
        <taxon>Tylenchomorpha</taxon>
        <taxon>Sphaerularioidea</taxon>
        <taxon>Anguinidae</taxon>
        <taxon>Anguininae</taxon>
        <taxon>Ditylenchus</taxon>
    </lineage>
</organism>
<sequence length="117" mass="13128">MSIASQLVFISMFLLVSLQCFGEASWEFMPSSFMNNQLHRIGPYYYSFNNAPQPQPLPYTPPLDIIEEKRDSPDEASLGNMFNAYFSPTLKRPARGIPRGTPSNFGFQRTGGTILLG</sequence>
<dbReference type="AlphaFoldDB" id="A0A915E7V3"/>
<evidence type="ECO:0000313" key="2">
    <source>
        <dbReference type="Proteomes" id="UP000887574"/>
    </source>
</evidence>
<reference evidence="3" key="1">
    <citation type="submission" date="2022-11" db="UniProtKB">
        <authorList>
            <consortium name="WormBaseParasite"/>
        </authorList>
    </citation>
    <scope>IDENTIFICATION</scope>
</reference>